<name>A0A0K2LA65_9LACO</name>
<dbReference type="Pfam" id="PF09851">
    <property type="entry name" value="SHOCT"/>
    <property type="match status" value="1"/>
</dbReference>
<accession>A0A0K2LA65</accession>
<evidence type="ECO:0000313" key="4">
    <source>
        <dbReference type="Proteomes" id="UP000061546"/>
    </source>
</evidence>
<reference evidence="3 4" key="1">
    <citation type="submission" date="2015-08" db="EMBL/GenBank/DDBJ databases">
        <title>Genomic sequence of Lactobacillus heilongjiangensis DSM 28069, isolated from Chinese traditional pickle.</title>
        <authorList>
            <person name="Jiang X."/>
            <person name="Zheng B."/>
            <person name="Cheng H."/>
        </authorList>
    </citation>
    <scope>NUCLEOTIDE SEQUENCE [LARGE SCALE GENOMIC DNA]</scope>
    <source>
        <strain evidence="3 4">DSM 28069</strain>
    </source>
</reference>
<evidence type="ECO:0000256" key="1">
    <source>
        <dbReference type="SAM" id="Phobius"/>
    </source>
</evidence>
<gene>
    <name evidence="3" type="ORF">JP39_01470</name>
</gene>
<dbReference type="RefSeq" id="WP_041499828.1">
    <property type="nucleotide sequence ID" value="NZ_BJDV01000014.1"/>
</dbReference>
<feature type="domain" description="SHOCT" evidence="2">
    <location>
        <begin position="294"/>
        <end position="319"/>
    </location>
</feature>
<dbReference type="AlphaFoldDB" id="A0A0K2LA65"/>
<feature type="transmembrane region" description="Helical" evidence="1">
    <location>
        <begin position="105"/>
        <end position="122"/>
    </location>
</feature>
<feature type="transmembrane region" description="Helical" evidence="1">
    <location>
        <begin position="6"/>
        <end position="21"/>
    </location>
</feature>
<keyword evidence="4" id="KW-1185">Reference proteome</keyword>
<protein>
    <recommendedName>
        <fullName evidence="2">SHOCT domain-containing protein</fullName>
    </recommendedName>
</protein>
<evidence type="ECO:0000259" key="2">
    <source>
        <dbReference type="Pfam" id="PF09851"/>
    </source>
</evidence>
<keyword evidence="1" id="KW-0472">Membrane</keyword>
<feature type="transmembrane region" description="Helical" evidence="1">
    <location>
        <begin position="33"/>
        <end position="51"/>
    </location>
</feature>
<dbReference type="InterPro" id="IPR018649">
    <property type="entry name" value="SHOCT"/>
</dbReference>
<keyword evidence="1" id="KW-0812">Transmembrane</keyword>
<keyword evidence="1" id="KW-1133">Transmembrane helix</keyword>
<dbReference type="Proteomes" id="UP000061546">
    <property type="component" value="Chromosome"/>
</dbReference>
<dbReference type="KEGG" id="lhi:JP39_01470"/>
<feature type="transmembrane region" description="Helical" evidence="1">
    <location>
        <begin position="128"/>
        <end position="145"/>
    </location>
</feature>
<proteinExistence type="predicted"/>
<feature type="transmembrane region" description="Helical" evidence="1">
    <location>
        <begin position="63"/>
        <end position="85"/>
    </location>
</feature>
<organism evidence="3 4">
    <name type="scientific">Companilactobacillus heilongjiangensis</name>
    <dbReference type="NCBI Taxonomy" id="1074467"/>
    <lineage>
        <taxon>Bacteria</taxon>
        <taxon>Bacillati</taxon>
        <taxon>Bacillota</taxon>
        <taxon>Bacilli</taxon>
        <taxon>Lactobacillales</taxon>
        <taxon>Lactobacillaceae</taxon>
        <taxon>Companilactobacillus</taxon>
    </lineage>
</organism>
<dbReference type="EMBL" id="CP012559">
    <property type="protein sequence ID" value="ALB28155.1"/>
    <property type="molecule type" value="Genomic_DNA"/>
</dbReference>
<evidence type="ECO:0000313" key="3">
    <source>
        <dbReference type="EMBL" id="ALB28155.1"/>
    </source>
</evidence>
<sequence>MFYFAEVLFIILGILFIHLGLQGTEWKKRIKFLFFGGFSITMFLWSLYLHITTGNTGLPDETTPLFLFAMISSLYVLVLNTIYWFAIKNKLYSNFNISPYKTISFYSIAVALITMFLFNWIGPTGYQFFSTLLTVIAIIFAFNMCRKSLLIWNLKLILPDDPNKYVFISLDNNSRKDIGETPKHVIHFIMRMDDGSVRFPEVTSNVRYALTNVNFTPRFTSHTTTNEQTSDILLTLINLNNSEKHIIKAVGETADASLLKTAFLYPKDLNNDDELKSASNRNNLDNKHMDLDDLVKLKSLLDDGVITQEDYDIKKKQILGL</sequence>